<dbReference type="InterPro" id="IPR013783">
    <property type="entry name" value="Ig-like_fold"/>
</dbReference>
<dbReference type="Proteomes" id="UP000054387">
    <property type="component" value="Unassembled WGS sequence"/>
</dbReference>
<evidence type="ECO:0000256" key="1">
    <source>
        <dbReference type="ARBA" id="ARBA00001913"/>
    </source>
</evidence>
<dbReference type="Gene3D" id="2.60.40.1180">
    <property type="entry name" value="Golgi alpha-mannosidase II"/>
    <property type="match status" value="1"/>
</dbReference>
<evidence type="ECO:0000256" key="5">
    <source>
        <dbReference type="ARBA" id="ARBA00022837"/>
    </source>
</evidence>
<evidence type="ECO:0000256" key="2">
    <source>
        <dbReference type="ARBA" id="ARBA00008061"/>
    </source>
</evidence>
<gene>
    <name evidence="7" type="ORF">AUR64_07100</name>
</gene>
<dbReference type="Pfam" id="PF01833">
    <property type="entry name" value="TIG"/>
    <property type="match status" value="1"/>
</dbReference>
<dbReference type="Gene3D" id="3.20.20.80">
    <property type="entry name" value="Glycosidases"/>
    <property type="match status" value="1"/>
</dbReference>
<reference evidence="7 8" key="1">
    <citation type="submission" date="2015-12" db="EMBL/GenBank/DDBJ databases">
        <title>Haloprofundus marisrubri gen. nov., sp. nov., an extremely halophilic archaeon isolated from the Discovery deep brine-seawater interface in the Red Sea.</title>
        <authorList>
            <person name="Zhang G."/>
            <person name="Stingl U."/>
            <person name="Rashid M."/>
        </authorList>
    </citation>
    <scope>NUCLEOTIDE SEQUENCE [LARGE SCALE GENOMIC DNA]</scope>
    <source>
        <strain evidence="7 8">SB9</strain>
    </source>
</reference>
<dbReference type="InterPro" id="IPR006311">
    <property type="entry name" value="TAT_signal"/>
</dbReference>
<evidence type="ECO:0000313" key="8">
    <source>
        <dbReference type="Proteomes" id="UP000054387"/>
    </source>
</evidence>
<comment type="cofactor">
    <cofactor evidence="1">
        <name>Ca(2+)</name>
        <dbReference type="ChEBI" id="CHEBI:29108"/>
    </cofactor>
</comment>
<dbReference type="PANTHER" id="PTHR10357">
    <property type="entry name" value="ALPHA-AMYLASE FAMILY MEMBER"/>
    <property type="match status" value="1"/>
</dbReference>
<comment type="caution">
    <text evidence="7">The sequence shown here is derived from an EMBL/GenBank/DDBJ whole genome shotgun (WGS) entry which is preliminary data.</text>
</comment>
<dbReference type="Pfam" id="PF00686">
    <property type="entry name" value="CBM_20"/>
    <property type="match status" value="1"/>
</dbReference>
<dbReference type="AlphaFoldDB" id="A0A0W1RC48"/>
<organism evidence="7 8">
    <name type="scientific">Haloprofundus marisrubri</name>
    <dbReference type="NCBI Taxonomy" id="1514971"/>
    <lineage>
        <taxon>Archaea</taxon>
        <taxon>Methanobacteriati</taxon>
        <taxon>Methanobacteriota</taxon>
        <taxon>Stenosarchaea group</taxon>
        <taxon>Halobacteria</taxon>
        <taxon>Halobacteriales</taxon>
        <taxon>Haloferacaceae</taxon>
        <taxon>Haloprofundus</taxon>
    </lineage>
</organism>
<dbReference type="PANTHER" id="PTHR10357:SF215">
    <property type="entry name" value="ALPHA-AMYLASE 1"/>
    <property type="match status" value="1"/>
</dbReference>
<dbReference type="GO" id="GO:2001070">
    <property type="term" value="F:starch binding"/>
    <property type="evidence" value="ECO:0007669"/>
    <property type="project" value="InterPro"/>
</dbReference>
<dbReference type="SUPFAM" id="SSF51445">
    <property type="entry name" value="(Trans)glycosidases"/>
    <property type="match status" value="1"/>
</dbReference>
<dbReference type="InterPro" id="IPR006047">
    <property type="entry name" value="GH13_cat_dom"/>
</dbReference>
<sequence>MKLNRRNLLKGIGLGAIGAAGAGSANAELSYTTQQSTTMAATWSPVDFTDDVIYQIVSDRFNDGDSSNNPSGELYSSDCSNLRRYCGGDWQGIIDKIEDGYLTNMGVSAVWISPPFENITEVDSDSGASYHGYWARDFEDPNPFFGDMETFQNLVDTAHANGIKVVIDFVPNHTSPSTADGELEDGVLYDDDQYAAAYSDDPNSYFHHNGGTDYSSYEDQIYRNLYNLADFDHQEAYIDQYLKDAIKQWLDTGIDGLRVDAVAHMAPKWQKTLMDTIYDHRPVFTFGEWFLGADQYNQRYYDFSNDSGMSLLDFRFGQEIRQVLRDFSDDWNGFWSVLQETASEHDQVVDQVPFIDNHDMERFTVAGGDTRNTDMALAVLLTSRGTPTVYYGTEQYLTGGNDPNNRKPMPSFDTTTTAYEVIQTLAPLRKSNAALAFGDTEQRWINSDVFVYEREFGDNVVLVAINRSLDWYDVSGVYTALPEGSYSDALGGLLSGFSTTVNADGSIDEFSLGPQTVCVWEYSGNTTEPTLGHVGPTMGQPGNTVTISGEGFGSTAGSVQFGSTNASVVSWSDTQIEATVPSVSGGYYDVTVTDADGAQSGAFEGYEVLSGDQVSVRFVVNNAETVSGENVYVVGSVHELGDWNTDRAVGSFFNQVVYQYPTWYYDVNLPAGATVEFKFVKIDGSGNVTWESGSNRQYTAPVDSTGEYVGDWQA</sequence>
<dbReference type="PROSITE" id="PS51166">
    <property type="entry name" value="CBM20"/>
    <property type="match status" value="1"/>
</dbReference>
<dbReference type="GO" id="GO:0004556">
    <property type="term" value="F:alpha-amylase activity"/>
    <property type="evidence" value="ECO:0007669"/>
    <property type="project" value="InterPro"/>
</dbReference>
<dbReference type="SUPFAM" id="SSF81296">
    <property type="entry name" value="E set domains"/>
    <property type="match status" value="1"/>
</dbReference>
<dbReference type="GO" id="GO:0046872">
    <property type="term" value="F:metal ion binding"/>
    <property type="evidence" value="ECO:0007669"/>
    <property type="project" value="UniProtKB-KW"/>
</dbReference>
<dbReference type="InterPro" id="IPR006046">
    <property type="entry name" value="Alpha_amylase"/>
</dbReference>
<dbReference type="InterPro" id="IPR013780">
    <property type="entry name" value="Glyco_hydro_b"/>
</dbReference>
<dbReference type="CDD" id="cd11320">
    <property type="entry name" value="AmyAc_AmyMalt_CGTase_like"/>
    <property type="match status" value="1"/>
</dbReference>
<dbReference type="EMBL" id="LOPU01000016">
    <property type="protein sequence ID" value="KTG10934.1"/>
    <property type="molecule type" value="Genomic_DNA"/>
</dbReference>
<dbReference type="SMART" id="SM01065">
    <property type="entry name" value="CBM_2"/>
    <property type="match status" value="1"/>
</dbReference>
<dbReference type="GO" id="GO:0005975">
    <property type="term" value="P:carbohydrate metabolic process"/>
    <property type="evidence" value="ECO:0007669"/>
    <property type="project" value="InterPro"/>
</dbReference>
<comment type="similarity">
    <text evidence="2">Belongs to the glycosyl hydrolase 13 family.</text>
</comment>
<dbReference type="InterPro" id="IPR013784">
    <property type="entry name" value="Carb-bd-like_fold"/>
</dbReference>
<evidence type="ECO:0000256" key="3">
    <source>
        <dbReference type="ARBA" id="ARBA00022723"/>
    </source>
</evidence>
<dbReference type="SMART" id="SM00642">
    <property type="entry name" value="Aamy"/>
    <property type="match status" value="1"/>
</dbReference>
<dbReference type="SUPFAM" id="SSF51011">
    <property type="entry name" value="Glycosyl hydrolase domain"/>
    <property type="match status" value="1"/>
</dbReference>
<proteinExistence type="inferred from homology"/>
<dbReference type="InterPro" id="IPR017853">
    <property type="entry name" value="GH"/>
</dbReference>
<dbReference type="SMART" id="SM00632">
    <property type="entry name" value="Aamy_C"/>
    <property type="match status" value="1"/>
</dbReference>
<dbReference type="OrthoDB" id="18347at2157"/>
<dbReference type="Pfam" id="PF00128">
    <property type="entry name" value="Alpha-amylase"/>
    <property type="match status" value="1"/>
</dbReference>
<protein>
    <submittedName>
        <fullName evidence="7">Alpha-amylase</fullName>
    </submittedName>
</protein>
<keyword evidence="8" id="KW-1185">Reference proteome</keyword>
<keyword evidence="4" id="KW-0732">Signal</keyword>
<dbReference type="RefSeq" id="WP_058580733.1">
    <property type="nucleotide sequence ID" value="NZ_LOPU01000016.1"/>
</dbReference>
<dbReference type="CDD" id="cd00604">
    <property type="entry name" value="IPT_CGTD"/>
    <property type="match status" value="1"/>
</dbReference>
<name>A0A0W1RC48_9EURY</name>
<dbReference type="PROSITE" id="PS51318">
    <property type="entry name" value="TAT"/>
    <property type="match status" value="1"/>
</dbReference>
<dbReference type="InterPro" id="IPR002044">
    <property type="entry name" value="CBM20"/>
</dbReference>
<keyword evidence="5" id="KW-0106">Calcium</keyword>
<dbReference type="Gene3D" id="2.60.40.10">
    <property type="entry name" value="Immunoglobulins"/>
    <property type="match status" value="2"/>
</dbReference>
<dbReference type="SUPFAM" id="SSF49452">
    <property type="entry name" value="Starch-binding domain-like"/>
    <property type="match status" value="1"/>
</dbReference>
<dbReference type="STRING" id="1514971.AUR64_07100"/>
<accession>A0A0W1RC48</accession>
<evidence type="ECO:0000256" key="4">
    <source>
        <dbReference type="ARBA" id="ARBA00022729"/>
    </source>
</evidence>
<evidence type="ECO:0000313" key="7">
    <source>
        <dbReference type="EMBL" id="KTG10934.1"/>
    </source>
</evidence>
<evidence type="ECO:0000259" key="6">
    <source>
        <dbReference type="PROSITE" id="PS51166"/>
    </source>
</evidence>
<dbReference type="PRINTS" id="PR00110">
    <property type="entry name" value="ALPHAAMYLASE"/>
</dbReference>
<feature type="domain" description="CBM20" evidence="6">
    <location>
        <begin position="608"/>
        <end position="714"/>
    </location>
</feature>
<dbReference type="InterPro" id="IPR002909">
    <property type="entry name" value="IPT_dom"/>
</dbReference>
<dbReference type="InterPro" id="IPR014756">
    <property type="entry name" value="Ig_E-set"/>
</dbReference>
<keyword evidence="3" id="KW-0479">Metal-binding</keyword>
<dbReference type="InterPro" id="IPR031319">
    <property type="entry name" value="A-amylase_C"/>
</dbReference>